<comment type="similarity">
    <text evidence="7">Belongs to the TonB-dependent receptor family.</text>
</comment>
<dbReference type="Pfam" id="PF07715">
    <property type="entry name" value="Plug"/>
    <property type="match status" value="1"/>
</dbReference>
<evidence type="ECO:0000259" key="10">
    <source>
        <dbReference type="Pfam" id="PF07715"/>
    </source>
</evidence>
<feature type="region of interest" description="Disordered" evidence="8">
    <location>
        <begin position="805"/>
        <end position="922"/>
    </location>
</feature>
<dbReference type="Pfam" id="PF13715">
    <property type="entry name" value="CarbopepD_reg_2"/>
    <property type="match status" value="1"/>
</dbReference>
<feature type="compositionally biased region" description="Gly residues" evidence="8">
    <location>
        <begin position="827"/>
        <end position="843"/>
    </location>
</feature>
<accession>A0A1G9BTY4</accession>
<dbReference type="PANTHER" id="PTHR40980:SF4">
    <property type="entry name" value="TONB-DEPENDENT RECEPTOR-LIKE BETA-BARREL DOMAIN-CONTAINING PROTEIN"/>
    <property type="match status" value="1"/>
</dbReference>
<dbReference type="SUPFAM" id="SSF56935">
    <property type="entry name" value="Porins"/>
    <property type="match status" value="1"/>
</dbReference>
<comment type="subcellular location">
    <subcellularLocation>
        <location evidence="1 7">Cell outer membrane</location>
        <topology evidence="1 7">Multi-pass membrane protein</topology>
    </subcellularLocation>
</comment>
<dbReference type="Gene3D" id="2.40.170.20">
    <property type="entry name" value="TonB-dependent receptor, beta-barrel domain"/>
    <property type="match status" value="1"/>
</dbReference>
<dbReference type="OrthoDB" id="905812at2"/>
<dbReference type="InterPro" id="IPR039426">
    <property type="entry name" value="TonB-dep_rcpt-like"/>
</dbReference>
<keyword evidence="13" id="KW-1185">Reference proteome</keyword>
<keyword evidence="12" id="KW-0675">Receptor</keyword>
<evidence type="ECO:0000256" key="9">
    <source>
        <dbReference type="SAM" id="SignalP"/>
    </source>
</evidence>
<evidence type="ECO:0000256" key="6">
    <source>
        <dbReference type="ARBA" id="ARBA00023237"/>
    </source>
</evidence>
<dbReference type="RefSeq" id="WP_089680576.1">
    <property type="nucleotide sequence ID" value="NZ_FNFO01000002.1"/>
</dbReference>
<evidence type="ECO:0000256" key="5">
    <source>
        <dbReference type="ARBA" id="ARBA00023136"/>
    </source>
</evidence>
<dbReference type="EMBL" id="FNFO01000002">
    <property type="protein sequence ID" value="SDK42634.1"/>
    <property type="molecule type" value="Genomic_DNA"/>
</dbReference>
<evidence type="ECO:0000256" key="4">
    <source>
        <dbReference type="ARBA" id="ARBA00022692"/>
    </source>
</evidence>
<organism evidence="12 13">
    <name type="scientific">Catalinimonas alkaloidigena</name>
    <dbReference type="NCBI Taxonomy" id="1075417"/>
    <lineage>
        <taxon>Bacteria</taxon>
        <taxon>Pseudomonadati</taxon>
        <taxon>Bacteroidota</taxon>
        <taxon>Cytophagia</taxon>
        <taxon>Cytophagales</taxon>
        <taxon>Catalimonadaceae</taxon>
        <taxon>Catalinimonas</taxon>
    </lineage>
</organism>
<feature type="compositionally biased region" description="Low complexity" evidence="8">
    <location>
        <begin position="844"/>
        <end position="853"/>
    </location>
</feature>
<dbReference type="STRING" id="1075417.SAMN05421823_102704"/>
<gene>
    <name evidence="12" type="ORF">SAMN05421823_102704</name>
</gene>
<evidence type="ECO:0000256" key="2">
    <source>
        <dbReference type="ARBA" id="ARBA00022448"/>
    </source>
</evidence>
<feature type="compositionally biased region" description="Low complexity" evidence="8">
    <location>
        <begin position="895"/>
        <end position="914"/>
    </location>
</feature>
<evidence type="ECO:0000256" key="7">
    <source>
        <dbReference type="PROSITE-ProRule" id="PRU01360"/>
    </source>
</evidence>
<dbReference type="Gene3D" id="2.60.40.1120">
    <property type="entry name" value="Carboxypeptidase-like, regulatory domain"/>
    <property type="match status" value="1"/>
</dbReference>
<proteinExistence type="inferred from homology"/>
<evidence type="ECO:0000256" key="1">
    <source>
        <dbReference type="ARBA" id="ARBA00004571"/>
    </source>
</evidence>
<dbReference type="Gene3D" id="2.170.130.10">
    <property type="entry name" value="TonB-dependent receptor, plug domain"/>
    <property type="match status" value="1"/>
</dbReference>
<keyword evidence="5 7" id="KW-0472">Membrane</keyword>
<keyword evidence="2 7" id="KW-0813">Transport</keyword>
<keyword evidence="9" id="KW-0732">Signal</keyword>
<dbReference type="Proteomes" id="UP000198510">
    <property type="component" value="Unassembled WGS sequence"/>
</dbReference>
<dbReference type="InterPro" id="IPR041700">
    <property type="entry name" value="OMP_b-brl_3"/>
</dbReference>
<keyword evidence="4 7" id="KW-0812">Transmembrane</keyword>
<feature type="domain" description="TonB-dependent receptor plug" evidence="10">
    <location>
        <begin position="141"/>
        <end position="233"/>
    </location>
</feature>
<feature type="signal peptide" evidence="9">
    <location>
        <begin position="1"/>
        <end position="26"/>
    </location>
</feature>
<name>A0A1G9BTY4_9BACT</name>
<evidence type="ECO:0000313" key="13">
    <source>
        <dbReference type="Proteomes" id="UP000198510"/>
    </source>
</evidence>
<protein>
    <submittedName>
        <fullName evidence="12">Outer membrane receptor proteins, mostly Fe transport</fullName>
    </submittedName>
</protein>
<dbReference type="InterPro" id="IPR037066">
    <property type="entry name" value="Plug_dom_sf"/>
</dbReference>
<keyword evidence="3 7" id="KW-1134">Transmembrane beta strand</keyword>
<evidence type="ECO:0000313" key="12">
    <source>
        <dbReference type="EMBL" id="SDK42634.1"/>
    </source>
</evidence>
<evidence type="ECO:0000256" key="3">
    <source>
        <dbReference type="ARBA" id="ARBA00022452"/>
    </source>
</evidence>
<keyword evidence="6 7" id="KW-0998">Cell outer membrane</keyword>
<evidence type="ECO:0000259" key="11">
    <source>
        <dbReference type="Pfam" id="PF14905"/>
    </source>
</evidence>
<feature type="domain" description="Outer membrane protein beta-barrel" evidence="11">
    <location>
        <begin position="391"/>
        <end position="799"/>
    </location>
</feature>
<dbReference type="InterPro" id="IPR036942">
    <property type="entry name" value="Beta-barrel_TonB_sf"/>
</dbReference>
<feature type="chain" id="PRO_5011775946" evidence="9">
    <location>
        <begin position="27"/>
        <end position="922"/>
    </location>
</feature>
<dbReference type="AlphaFoldDB" id="A0A1G9BTY4"/>
<dbReference type="SUPFAM" id="SSF49464">
    <property type="entry name" value="Carboxypeptidase regulatory domain-like"/>
    <property type="match status" value="1"/>
</dbReference>
<dbReference type="PANTHER" id="PTHR40980">
    <property type="entry name" value="PLUG DOMAIN-CONTAINING PROTEIN"/>
    <property type="match status" value="1"/>
</dbReference>
<dbReference type="PROSITE" id="PS52016">
    <property type="entry name" value="TONB_DEPENDENT_REC_3"/>
    <property type="match status" value="1"/>
</dbReference>
<feature type="compositionally biased region" description="Basic and acidic residues" evidence="8">
    <location>
        <begin position="817"/>
        <end position="826"/>
    </location>
</feature>
<dbReference type="GO" id="GO:0009279">
    <property type="term" value="C:cell outer membrane"/>
    <property type="evidence" value="ECO:0007669"/>
    <property type="project" value="UniProtKB-SubCell"/>
</dbReference>
<dbReference type="Pfam" id="PF14905">
    <property type="entry name" value="OMP_b-brl_3"/>
    <property type="match status" value="1"/>
</dbReference>
<sequence length="922" mass="100652">MNQIFHFRLSIASCLLVLFSCSAAWAQNKGTGKISGAVIDAADQQPVSLATIALMDLSSDKPVDGTICDDKGEFTLKNIPAGTYKLSISFIGYNTYTKSPVVIEERGTNLDLGKIPLTSETKQLEEVVIEGQKVMIEEKVDRTVYNAENDATTRGGDATDVLRRVPMLSVDMDGNVSLRGSQNIRVLINNRPSTITAGSIADALKQIPADQIKSVEVITSPSARYDAEGTGGIINIITTKTTKTGAQLSINSSVGTRSSNLGVNGSYKPGKMSFSLGGFGRFGYNTPGSFENRQITDPQGESPLLTTQYADTRNRMMFGRYTFGWDYDINPQNYLNGSVQYGLRRFNMFQDGLLSQTFSGPTFADLVSASLRDVNMKDASGTVDVSLNYTHSFKKPQRELYLLTLYSRNDAVNNFVNDVYNNEQSTITSSLKNENNSLNEEITLEADYQTPIGKTQMLETGAKDIIRKVTSDYKYFTADDNGSYVPIADADLSNSFDYLQNIAAAYASYTLSTKNMYSVKGGLRYEYTTIQAQFVGQEPLDIPAYGVLVPSLNLSKKLGNGNMVKAAYNRRIQRPSLQFLNPNIQASNPLNITEGNPELRPEFTNNFELSYSTYLKGLSLNLSTFARNTNNSIQSLRDILGDTVRTTYRNIGRENAFGFSLFANISISNKFSLNGGTDVYYADLRNNVPDPLYNAHNQGWVTSYRLFGNYTIGNGWALQAFSFMRGRQVELQGYRGGFGIYSLSLQKEFAEKRGSIGLGAENFFNFNGFRINSQVTTPVIDQSSTMVMRNMSFKVNFSYRIGKMDQDAGSRRRRRSINNDDLKEGGDGGGMQMGGDSGGGAPAGGAPARGRGPAPTPPAGDKQRPDGSGAAPTPAPAYQSTTDSTQATPQPPVPTQELPAETPTQTPGAAPQTPSGHLDKKD</sequence>
<reference evidence="12 13" key="1">
    <citation type="submission" date="2016-10" db="EMBL/GenBank/DDBJ databases">
        <authorList>
            <person name="de Groot N.N."/>
        </authorList>
    </citation>
    <scope>NUCLEOTIDE SEQUENCE [LARGE SCALE GENOMIC DNA]</scope>
    <source>
        <strain evidence="12 13">DSM 25186</strain>
    </source>
</reference>
<dbReference type="InterPro" id="IPR012910">
    <property type="entry name" value="Plug_dom"/>
</dbReference>
<dbReference type="InterPro" id="IPR008969">
    <property type="entry name" value="CarboxyPept-like_regulatory"/>
</dbReference>
<evidence type="ECO:0000256" key="8">
    <source>
        <dbReference type="SAM" id="MobiDB-lite"/>
    </source>
</evidence>